<dbReference type="PANTHER" id="PTHR24148:SF64">
    <property type="entry name" value="HETEROKARYON INCOMPATIBILITY DOMAIN-CONTAINING PROTEIN"/>
    <property type="match status" value="1"/>
</dbReference>
<comment type="caution">
    <text evidence="2">The sequence shown here is derived from an EMBL/GenBank/DDBJ whole genome shotgun (WGS) entry which is preliminary data.</text>
</comment>
<protein>
    <recommendedName>
        <fullName evidence="1">Heterokaryon incompatibility domain-containing protein</fullName>
    </recommendedName>
</protein>
<dbReference type="Pfam" id="PF06985">
    <property type="entry name" value="HET"/>
    <property type="match status" value="1"/>
</dbReference>
<dbReference type="PANTHER" id="PTHR24148">
    <property type="entry name" value="ANKYRIN REPEAT DOMAIN-CONTAINING PROTEIN 39 HOMOLOG-RELATED"/>
    <property type="match status" value="1"/>
</dbReference>
<dbReference type="EMBL" id="JAZHXI010000005">
    <property type="protein sequence ID" value="KAL2071239.1"/>
    <property type="molecule type" value="Genomic_DNA"/>
</dbReference>
<evidence type="ECO:0000313" key="3">
    <source>
        <dbReference type="Proteomes" id="UP001595075"/>
    </source>
</evidence>
<sequence length="659" mass="74688">MTSVPRYRYSTLDERSQEVRILILLPGVVDDPIHILLQTTSFTDDNIPDYEALSYAWGSTDNPKSIQVGDEVSDLTTLEVTSNLAQALPYLRHLTEPRTLWIDAICVNQQDLVERGSQVKRMPDLFSKAKSVVVWLGPETPDSALALNMLQRIGSTIHVDWLRSTYVAEDTALLDEDRRVTCTAAEILSIAGILSRSWFERLWIVQEICLAPPSTLVQCGATSVSWNQFAKGIFLTRNNKQTLHGMMLEEEQALRVRLEAIYDFVRLKYSLNFGFSSLSESTKNQKCSDPRDRIFAVLSLAKDLSLEPDYTKNANETFKDFVLMYLRSRRDLNIILSVGCNLDSHEGPSWVLDWSNIPPSNQIMENLASGESEPLYRHDGDTLTVQGIVVGTIGRREPFSLPASYERSYPWIVSETRRIVLRILGPASADLVSRQDLTSIAKTIIPNALAGSAYPNIPDLPNLEETRNYLAILLRNEDPSEGLHDEHIPRLERVLDYIYYYCYDRALYRTEEGHFGIGPHNIQPGDQVAVLLGCKLLAALRPSDHGTWQVVGETYVDGFVHGESILGQLPDSVRVVRRYDGGISSWAYLDGRTGALDIEDPRLGPLPRPWTRKKHSEDDRWTWYVNTETGEERRGAPDPRLDYDELLKRHVPLREFVLV</sequence>
<reference evidence="2 3" key="1">
    <citation type="journal article" date="2024" name="Commun. Biol.">
        <title>Comparative genomic analysis of thermophilic fungi reveals convergent evolutionary adaptations and gene losses.</title>
        <authorList>
            <person name="Steindorff A.S."/>
            <person name="Aguilar-Pontes M.V."/>
            <person name="Robinson A.J."/>
            <person name="Andreopoulos B."/>
            <person name="LaButti K."/>
            <person name="Kuo A."/>
            <person name="Mondo S."/>
            <person name="Riley R."/>
            <person name="Otillar R."/>
            <person name="Haridas S."/>
            <person name="Lipzen A."/>
            <person name="Grimwood J."/>
            <person name="Schmutz J."/>
            <person name="Clum A."/>
            <person name="Reid I.D."/>
            <person name="Moisan M.C."/>
            <person name="Butler G."/>
            <person name="Nguyen T.T.M."/>
            <person name="Dewar K."/>
            <person name="Conant G."/>
            <person name="Drula E."/>
            <person name="Henrissat B."/>
            <person name="Hansel C."/>
            <person name="Singer S."/>
            <person name="Hutchinson M.I."/>
            <person name="de Vries R.P."/>
            <person name="Natvig D.O."/>
            <person name="Powell A.J."/>
            <person name="Tsang A."/>
            <person name="Grigoriev I.V."/>
        </authorList>
    </citation>
    <scope>NUCLEOTIDE SEQUENCE [LARGE SCALE GENOMIC DNA]</scope>
    <source>
        <strain evidence="2 3">CBS 494.80</strain>
    </source>
</reference>
<keyword evidence="3" id="KW-1185">Reference proteome</keyword>
<dbReference type="Proteomes" id="UP001595075">
    <property type="component" value="Unassembled WGS sequence"/>
</dbReference>
<feature type="domain" description="Heterokaryon incompatibility" evidence="1">
    <location>
        <begin position="50"/>
        <end position="207"/>
    </location>
</feature>
<dbReference type="InterPro" id="IPR052895">
    <property type="entry name" value="HetReg/Transcr_Mod"/>
</dbReference>
<dbReference type="InterPro" id="IPR010730">
    <property type="entry name" value="HET"/>
</dbReference>
<proteinExistence type="predicted"/>
<accession>A0ABR4CQB2</accession>
<name>A0ABR4CQB2_9HELO</name>
<evidence type="ECO:0000259" key="1">
    <source>
        <dbReference type="Pfam" id="PF06985"/>
    </source>
</evidence>
<organism evidence="2 3">
    <name type="scientific">Oculimacula yallundae</name>
    <dbReference type="NCBI Taxonomy" id="86028"/>
    <lineage>
        <taxon>Eukaryota</taxon>
        <taxon>Fungi</taxon>
        <taxon>Dikarya</taxon>
        <taxon>Ascomycota</taxon>
        <taxon>Pezizomycotina</taxon>
        <taxon>Leotiomycetes</taxon>
        <taxon>Helotiales</taxon>
        <taxon>Ploettnerulaceae</taxon>
        <taxon>Oculimacula</taxon>
    </lineage>
</organism>
<dbReference type="Pfam" id="PF26639">
    <property type="entry name" value="Het-6_barrel"/>
    <property type="match status" value="1"/>
</dbReference>
<evidence type="ECO:0000313" key="2">
    <source>
        <dbReference type="EMBL" id="KAL2071239.1"/>
    </source>
</evidence>
<gene>
    <name evidence="2" type="ORF">VTL71DRAFT_12474</name>
</gene>